<dbReference type="AlphaFoldDB" id="A0AAV7XKD1"/>
<evidence type="ECO:0000313" key="3">
    <source>
        <dbReference type="EMBL" id="KAJ1526600.1"/>
    </source>
</evidence>
<dbReference type="Pfam" id="PF21787">
    <property type="entry name" value="TNP-like_RNaseH_N"/>
    <property type="match status" value="1"/>
</dbReference>
<evidence type="ECO:0000256" key="1">
    <source>
        <dbReference type="SAM" id="MobiDB-lite"/>
    </source>
</evidence>
<gene>
    <name evidence="3" type="ORF">ONE63_008186</name>
</gene>
<dbReference type="InterPro" id="IPR048365">
    <property type="entry name" value="TNP-like_RNaseH_N"/>
</dbReference>
<feature type="domain" description="Transposable element P transposase-like RNase H" evidence="2">
    <location>
        <begin position="76"/>
        <end position="213"/>
    </location>
</feature>
<proteinExistence type="predicted"/>
<feature type="region of interest" description="Disordered" evidence="1">
    <location>
        <begin position="252"/>
        <end position="280"/>
    </location>
</feature>
<evidence type="ECO:0000313" key="4">
    <source>
        <dbReference type="Proteomes" id="UP001075354"/>
    </source>
</evidence>
<name>A0AAV7XKD1_9NEOP</name>
<dbReference type="EMBL" id="JAPTSV010000006">
    <property type="protein sequence ID" value="KAJ1526600.1"/>
    <property type="molecule type" value="Genomic_DNA"/>
</dbReference>
<sequence>MKDLPKPQQEAVHAMIRAAKMKGPQGNRFTVEWVYECILLRIKGPANYEHLKEQEIFPLPCRTTLNRYMRKLPSVYGFQLVLFDVLKHKLESMPSADKHRKGNLVIDEMMVTIGVSFDRHTKKTIGLVDLGKFTPEKDNNKPEDHILEILFQSFRGGWVQSLGIFLTNSNCKGDVLPKIIIEATTLSENAGLFVDGIVTDAATWNRVMWSQFGIDSTNSSCDHPVRQDDRLHFFSDWSHIMKCARNVLSPELHSKPEASRPKTRKRKIKDTAGNEMSEEQIYEMKVQSALNKEIDV</sequence>
<evidence type="ECO:0000259" key="2">
    <source>
        <dbReference type="Pfam" id="PF21787"/>
    </source>
</evidence>
<dbReference type="Proteomes" id="UP001075354">
    <property type="component" value="Chromosome 6"/>
</dbReference>
<keyword evidence="4" id="KW-1185">Reference proteome</keyword>
<reference evidence="3" key="1">
    <citation type="submission" date="2022-12" db="EMBL/GenBank/DDBJ databases">
        <title>Chromosome-level genome assembly of the bean flower thrips Megalurothrips usitatus.</title>
        <authorList>
            <person name="Ma L."/>
            <person name="Liu Q."/>
            <person name="Li H."/>
            <person name="Cai W."/>
        </authorList>
    </citation>
    <scope>NUCLEOTIDE SEQUENCE</scope>
    <source>
        <strain evidence="3">Cailab_2022a</strain>
    </source>
</reference>
<protein>
    <recommendedName>
        <fullName evidence="2">Transposable element P transposase-like RNase H domain-containing protein</fullName>
    </recommendedName>
</protein>
<comment type="caution">
    <text evidence="3">The sequence shown here is derived from an EMBL/GenBank/DDBJ whole genome shotgun (WGS) entry which is preliminary data.</text>
</comment>
<accession>A0AAV7XKD1</accession>
<organism evidence="3 4">
    <name type="scientific">Megalurothrips usitatus</name>
    <name type="common">bean blossom thrips</name>
    <dbReference type="NCBI Taxonomy" id="439358"/>
    <lineage>
        <taxon>Eukaryota</taxon>
        <taxon>Metazoa</taxon>
        <taxon>Ecdysozoa</taxon>
        <taxon>Arthropoda</taxon>
        <taxon>Hexapoda</taxon>
        <taxon>Insecta</taxon>
        <taxon>Pterygota</taxon>
        <taxon>Neoptera</taxon>
        <taxon>Paraneoptera</taxon>
        <taxon>Thysanoptera</taxon>
        <taxon>Terebrantia</taxon>
        <taxon>Thripoidea</taxon>
        <taxon>Thripidae</taxon>
        <taxon>Megalurothrips</taxon>
    </lineage>
</organism>